<gene>
    <name evidence="2" type="ORF">XAT740_LOCUS41436</name>
</gene>
<evidence type="ECO:0000313" key="2">
    <source>
        <dbReference type="EMBL" id="CAF1530599.1"/>
    </source>
</evidence>
<keyword evidence="3" id="KW-1185">Reference proteome</keyword>
<feature type="region of interest" description="Disordered" evidence="1">
    <location>
        <begin position="93"/>
        <end position="191"/>
    </location>
</feature>
<organism evidence="2 3">
    <name type="scientific">Adineta ricciae</name>
    <name type="common">Rotifer</name>
    <dbReference type="NCBI Taxonomy" id="249248"/>
    <lineage>
        <taxon>Eukaryota</taxon>
        <taxon>Metazoa</taxon>
        <taxon>Spiralia</taxon>
        <taxon>Gnathifera</taxon>
        <taxon>Rotifera</taxon>
        <taxon>Eurotatoria</taxon>
        <taxon>Bdelloidea</taxon>
        <taxon>Adinetida</taxon>
        <taxon>Adinetidae</taxon>
        <taxon>Adineta</taxon>
    </lineage>
</organism>
<accession>A0A815VAU9</accession>
<dbReference type="EMBL" id="CAJNOR010004846">
    <property type="protein sequence ID" value="CAF1530599.1"/>
    <property type="molecule type" value="Genomic_DNA"/>
</dbReference>
<dbReference type="Pfam" id="PF02992">
    <property type="entry name" value="Transposase_21"/>
    <property type="match status" value="1"/>
</dbReference>
<reference evidence="2" key="1">
    <citation type="submission" date="2021-02" db="EMBL/GenBank/DDBJ databases">
        <authorList>
            <person name="Nowell W R."/>
        </authorList>
    </citation>
    <scope>NUCLEOTIDE SEQUENCE</scope>
</reference>
<dbReference type="AlphaFoldDB" id="A0A815VAU9"/>
<dbReference type="PANTHER" id="PTHR46579:SF1">
    <property type="entry name" value="F5_8 TYPE C DOMAIN-CONTAINING PROTEIN"/>
    <property type="match status" value="1"/>
</dbReference>
<feature type="compositionally biased region" description="Low complexity" evidence="1">
    <location>
        <begin position="148"/>
        <end position="168"/>
    </location>
</feature>
<name>A0A815VAU9_ADIRI</name>
<evidence type="ECO:0000256" key="1">
    <source>
        <dbReference type="SAM" id="MobiDB-lite"/>
    </source>
</evidence>
<dbReference type="Proteomes" id="UP000663828">
    <property type="component" value="Unassembled WGS sequence"/>
</dbReference>
<dbReference type="PANTHER" id="PTHR46579">
    <property type="entry name" value="F5/8 TYPE C DOMAIN-CONTAINING PROTEIN-RELATED"/>
    <property type="match status" value="1"/>
</dbReference>
<protein>
    <submittedName>
        <fullName evidence="2">Uncharacterized protein</fullName>
    </submittedName>
</protein>
<sequence length="1147" mass="130802">MVKRTQNTKSAVSNKKANEKENLELFVLVRDVVTGTHHVVQRSQVTTSKKLQKLEPGDEITVGQRSSRVRGVILMIGTENQCKQSLVVIEKANSKAQTNDDNEKNDDESLDDEGEDTPQGVTRDVDDDNENQPLHFDEATPLKDITTSRSSNRSQSSVSKSTDSTAGSQKRKTTDDGENDPPSKCSKIVYNRSASTKAQEILQRKIDSIEAQILEYQTTWMPRPTDQATVRYMIDIGRVLSGEEHVDADEKSEILPGAASKLDVTESQLEACKGNNIRITVRQIMRLKFPEPSLGFKFADVNPDYVTPAREYARLAHPYEEKLYTKDMYTKKKNRMKNWRQQRLQDRAIQIGQALHQGDADQVNINATFDSNMDINSPNDGNTFYNPLISDMSTNASTFLNDAINKVEELSFESKAPITEKDISCALILIKKRHRLSVRCIDDIISLLRKLSVSNVPSSWYYVKKLLTSARPTASQTFVCPQCCRGSSSNTVCSLCKSNFDRTNKPNSFLSFSIHNQIEQILNYNRDVFSLHRTQTMCMRDICDGAICQKLQDDIQEFFLTLTLNVDGIAPNKGSQQNIWPILLVINELPLKQRFAIQNIILAGVWPGPRKPSRSEMSLFFRTLVDELVALEKGVTFRVYDDNDNLIFTRIFLIGACCDKPAQALLQHLPEPIAAFGCGRCEVQGFMVRTENDGNVRSFAMTLNAMEETHLRSNSRYDDLLNLKLLHEQIRQSFPQKKRKSLIKQHQEAEKGILGPCILRELSFFDVGRGFMADTLHNVYIGAFKRLIRLCLDSDYRLEDWTINDRLHDLQLALRGLHLPSNTSRLPRCLILYSKFKANEMRILLLYGYIIFKGVLKTKYYNHLLKLVLMMHLSENRQIYPSYIDVIGSLGKTFVASFAKLYGKRHCVQVVHSLMHISGTIHDFGPAHTFTTFQFENQLGLLTRVTKSTRRHAQELISNLHLMQEAHCHLNDLVVTNKNFAEYLSDRFTNRQTVIRSQNYRLGHAIKMEDPLVKLLFSQTKVNFYQTVHVGQVRLCTRTYAEGKAADDSNIIFVLDHTHYPGKIRSIFTINNGEPHLLVAYMPNLSSFSCEVDDTEDFVYQNILSSTSSTWKYIPVKIDAFVERSIFFRSSRGVSYFLRQPTLEHSS</sequence>
<proteinExistence type="predicted"/>
<feature type="compositionally biased region" description="Acidic residues" evidence="1">
    <location>
        <begin position="103"/>
        <end position="116"/>
    </location>
</feature>
<evidence type="ECO:0000313" key="3">
    <source>
        <dbReference type="Proteomes" id="UP000663828"/>
    </source>
</evidence>
<dbReference type="InterPro" id="IPR004242">
    <property type="entry name" value="Transposase_21"/>
</dbReference>
<comment type="caution">
    <text evidence="2">The sequence shown here is derived from an EMBL/GenBank/DDBJ whole genome shotgun (WGS) entry which is preliminary data.</text>
</comment>